<dbReference type="PANTHER" id="PTHR23419:SF8">
    <property type="entry name" value="FI09726P"/>
    <property type="match status" value="1"/>
</dbReference>
<comment type="caution">
    <text evidence="2">The sequence shown here is derived from an EMBL/GenBank/DDBJ whole genome shotgun (WGS) entry which is preliminary data.</text>
</comment>
<keyword evidence="4" id="KW-1185">Reference proteome</keyword>
<organism evidence="2 4">
    <name type="scientific">Sinanodonta woodiana</name>
    <name type="common">Chinese pond mussel</name>
    <name type="synonym">Anodonta woodiana</name>
    <dbReference type="NCBI Taxonomy" id="1069815"/>
    <lineage>
        <taxon>Eukaryota</taxon>
        <taxon>Metazoa</taxon>
        <taxon>Spiralia</taxon>
        <taxon>Lophotrochozoa</taxon>
        <taxon>Mollusca</taxon>
        <taxon>Bivalvia</taxon>
        <taxon>Autobranchia</taxon>
        <taxon>Heteroconchia</taxon>
        <taxon>Palaeoheterodonta</taxon>
        <taxon>Unionida</taxon>
        <taxon>Unionoidea</taxon>
        <taxon>Unionidae</taxon>
        <taxon>Unioninae</taxon>
        <taxon>Sinanodonta</taxon>
    </lineage>
</organism>
<evidence type="ECO:0000313" key="2">
    <source>
        <dbReference type="EMBL" id="KAL3870561.1"/>
    </source>
</evidence>
<dbReference type="InterPro" id="IPR004323">
    <property type="entry name" value="Ion_tolerance_CutA"/>
</dbReference>
<evidence type="ECO:0000313" key="4">
    <source>
        <dbReference type="Proteomes" id="UP001634394"/>
    </source>
</evidence>
<sequence length="140" mass="15491">MPFLTGLIRAGIRTMSSNTYVPGTHSMAFVTVPNIDVAKKLAHGIIQNRLAACVNIIPGLTSVYEWKGKVEEDSELLMMIKTATDKVPDLSKFVRENHPYECAEVISSKIDDGNPPYLKWIGETVSKPVLSLEDKDKIDS</sequence>
<dbReference type="EMBL" id="JBJQND010000007">
    <property type="protein sequence ID" value="KAL3870562.1"/>
    <property type="molecule type" value="Genomic_DNA"/>
</dbReference>
<dbReference type="InterPro" id="IPR011322">
    <property type="entry name" value="N-reg_PII-like_a/b"/>
</dbReference>
<dbReference type="EMBL" id="JBJQND010000007">
    <property type="protein sequence ID" value="KAL3870561.1"/>
    <property type="molecule type" value="Genomic_DNA"/>
</dbReference>
<proteinExistence type="inferred from homology"/>
<evidence type="ECO:0000313" key="3">
    <source>
        <dbReference type="EMBL" id="KAL3870574.1"/>
    </source>
</evidence>
<dbReference type="SUPFAM" id="SSF54913">
    <property type="entry name" value="GlnB-like"/>
    <property type="match status" value="1"/>
</dbReference>
<gene>
    <name evidence="2" type="ORF">ACJMK2_038613</name>
    <name evidence="3" type="ORF">ACJMK2_038625</name>
</gene>
<comment type="similarity">
    <text evidence="1">Belongs to the CutA family.</text>
</comment>
<dbReference type="PANTHER" id="PTHR23419">
    <property type="entry name" value="DIVALENT CATION TOLERANCE CUTA-RELATED"/>
    <property type="match status" value="1"/>
</dbReference>
<dbReference type="EMBL" id="JBJQND010000007">
    <property type="protein sequence ID" value="KAL3870574.1"/>
    <property type="molecule type" value="Genomic_DNA"/>
</dbReference>
<dbReference type="Proteomes" id="UP001634394">
    <property type="component" value="Unassembled WGS sequence"/>
</dbReference>
<name>A0ABD3W9I2_SINWO</name>
<dbReference type="Pfam" id="PF03091">
    <property type="entry name" value="CutA1"/>
    <property type="match status" value="1"/>
</dbReference>
<dbReference type="Gene3D" id="3.30.70.120">
    <property type="match status" value="1"/>
</dbReference>
<dbReference type="InterPro" id="IPR015867">
    <property type="entry name" value="N-reg_PII/ATP_PRibTrfase_C"/>
</dbReference>
<dbReference type="AlphaFoldDB" id="A0ABD3W9I2"/>
<dbReference type="EMBL" id="JBJQND010000007">
    <property type="protein sequence ID" value="KAL3870575.1"/>
    <property type="molecule type" value="Genomic_DNA"/>
</dbReference>
<evidence type="ECO:0000256" key="1">
    <source>
        <dbReference type="ARBA" id="ARBA00010169"/>
    </source>
</evidence>
<accession>A0ABD3W9I2</accession>
<reference evidence="2 4" key="1">
    <citation type="submission" date="2024-11" db="EMBL/GenBank/DDBJ databases">
        <title>Chromosome-level genome assembly of the freshwater bivalve Anodonta woodiana.</title>
        <authorList>
            <person name="Chen X."/>
        </authorList>
    </citation>
    <scope>NUCLEOTIDE SEQUENCE [LARGE SCALE GENOMIC DNA]</scope>
    <source>
        <strain evidence="2">MN2024</strain>
        <tissue evidence="2">Gills</tissue>
    </source>
</reference>
<protein>
    <submittedName>
        <fullName evidence="2">Uncharacterized protein</fullName>
    </submittedName>
</protein>